<dbReference type="EMBL" id="CAJRGZ010000015">
    <property type="protein sequence ID" value="CAG5150170.1"/>
    <property type="molecule type" value="Genomic_DNA"/>
</dbReference>
<dbReference type="PANTHER" id="PTHR24148:SF64">
    <property type="entry name" value="HETEROKARYON INCOMPATIBILITY DOMAIN-CONTAINING PROTEIN"/>
    <property type="match status" value="1"/>
</dbReference>
<comment type="caution">
    <text evidence="1">The sequence shown here is derived from an EMBL/GenBank/DDBJ whole genome shotgun (WGS) entry which is preliminary data.</text>
</comment>
<sequence>MMRDKDMYPLLEALDHFREFEASNPRDKVYGLLNLVSPRSEVEALEVNYNKSIGEVYADTVLAVIQLYSRLTAFAHITHRADYDGPGPGDYEEPKDCKERSEYRSWAPRWDDIAVAQKLGVPEAECPWRTCGENVAAMTVANPCEPTQLCLKGIVYDKVYEVGDRMDYYNLKDPEYIDDPKLAEDPEHADESIPDAKDINDSYDLTERHPCIKAFVRTDIESSPERFARTLTAGCWGKDGQYIERLSTRKQARHSSACTHFLLRLLHVQEFGDEGEYFHSADSLQFERDAYEACMQRRMFWTEKRSYGMGPHCMQSGDVVVVLYGGNTPYVLRPRGDGYIFLGQAYVDEIMHGELFHGSGICAPQEQIFCLI</sequence>
<dbReference type="OrthoDB" id="5386682at2759"/>
<dbReference type="Pfam" id="PF26639">
    <property type="entry name" value="Het-6_barrel"/>
    <property type="match status" value="1"/>
</dbReference>
<name>A0A8J2HYM6_9PLEO</name>
<dbReference type="RefSeq" id="XP_043166110.1">
    <property type="nucleotide sequence ID" value="XM_043310175.1"/>
</dbReference>
<gene>
    <name evidence="1" type="ORF">ALTATR162_LOCUS2569</name>
</gene>
<reference evidence="1" key="1">
    <citation type="submission" date="2021-05" db="EMBL/GenBank/DDBJ databases">
        <authorList>
            <person name="Stam R."/>
        </authorList>
    </citation>
    <scope>NUCLEOTIDE SEQUENCE</scope>
    <source>
        <strain evidence="1">CS162</strain>
    </source>
</reference>
<evidence type="ECO:0000313" key="2">
    <source>
        <dbReference type="Proteomes" id="UP000676310"/>
    </source>
</evidence>
<protein>
    <recommendedName>
        <fullName evidence="3">Heterokaryon incompatibility protein</fullName>
    </recommendedName>
</protein>
<evidence type="ECO:0000313" key="1">
    <source>
        <dbReference type="EMBL" id="CAG5150170.1"/>
    </source>
</evidence>
<accession>A0A8J2HYM6</accession>
<dbReference type="AlphaFoldDB" id="A0A8J2HYM6"/>
<dbReference type="Proteomes" id="UP000676310">
    <property type="component" value="Unassembled WGS sequence"/>
</dbReference>
<dbReference type="InterPro" id="IPR052895">
    <property type="entry name" value="HetReg/Transcr_Mod"/>
</dbReference>
<dbReference type="PANTHER" id="PTHR24148">
    <property type="entry name" value="ANKYRIN REPEAT DOMAIN-CONTAINING PROTEIN 39 HOMOLOG-RELATED"/>
    <property type="match status" value="1"/>
</dbReference>
<proteinExistence type="predicted"/>
<keyword evidence="2" id="KW-1185">Reference proteome</keyword>
<organism evidence="1 2">
    <name type="scientific">Alternaria atra</name>
    <dbReference type="NCBI Taxonomy" id="119953"/>
    <lineage>
        <taxon>Eukaryota</taxon>
        <taxon>Fungi</taxon>
        <taxon>Dikarya</taxon>
        <taxon>Ascomycota</taxon>
        <taxon>Pezizomycotina</taxon>
        <taxon>Dothideomycetes</taxon>
        <taxon>Pleosporomycetidae</taxon>
        <taxon>Pleosporales</taxon>
        <taxon>Pleosporineae</taxon>
        <taxon>Pleosporaceae</taxon>
        <taxon>Alternaria</taxon>
        <taxon>Alternaria sect. Ulocladioides</taxon>
    </lineage>
</organism>
<dbReference type="GeneID" id="67014028"/>
<evidence type="ECO:0008006" key="3">
    <source>
        <dbReference type="Google" id="ProtNLM"/>
    </source>
</evidence>